<evidence type="ECO:0000256" key="2">
    <source>
        <dbReference type="ARBA" id="ARBA00006597"/>
    </source>
</evidence>
<protein>
    <recommendedName>
        <fullName evidence="11">4Fe-4S Wbl-type domain-containing protein</fullName>
    </recommendedName>
</protein>
<dbReference type="EMBL" id="UINC01100981">
    <property type="protein sequence ID" value="SVC61454.1"/>
    <property type="molecule type" value="Genomic_DNA"/>
</dbReference>
<organism evidence="12">
    <name type="scientific">marine metagenome</name>
    <dbReference type="NCBI Taxonomy" id="408172"/>
    <lineage>
        <taxon>unclassified sequences</taxon>
        <taxon>metagenomes</taxon>
        <taxon>ecological metagenomes</taxon>
    </lineage>
</organism>
<dbReference type="Pfam" id="PF02467">
    <property type="entry name" value="Whib"/>
    <property type="match status" value="1"/>
</dbReference>
<dbReference type="GO" id="GO:0003677">
    <property type="term" value="F:DNA binding"/>
    <property type="evidence" value="ECO:0007669"/>
    <property type="project" value="UniProtKB-KW"/>
</dbReference>
<dbReference type="InterPro" id="IPR000637">
    <property type="entry name" value="HMGI/Y_DNA-bd_CS"/>
</dbReference>
<dbReference type="PROSITE" id="PS51674">
    <property type="entry name" value="4FE4S_WBL"/>
    <property type="match status" value="1"/>
</dbReference>
<dbReference type="AlphaFoldDB" id="A0A382NJT5"/>
<evidence type="ECO:0000256" key="6">
    <source>
        <dbReference type="ARBA" id="ARBA00023014"/>
    </source>
</evidence>
<keyword evidence="4" id="KW-0479">Metal-binding</keyword>
<name>A0A382NJT5_9ZZZZ</name>
<keyword evidence="3" id="KW-0004">4Fe-4S</keyword>
<dbReference type="PANTHER" id="PTHR38839:SF2">
    <property type="entry name" value="TRANSCRIPTIONAL REGULATOR WHIB7-RELATED"/>
    <property type="match status" value="1"/>
</dbReference>
<comment type="cofactor">
    <cofactor evidence="1">
        <name>[4Fe-4S] cluster</name>
        <dbReference type="ChEBI" id="CHEBI:49883"/>
    </cofactor>
</comment>
<dbReference type="GO" id="GO:0045454">
    <property type="term" value="P:cell redox homeostasis"/>
    <property type="evidence" value="ECO:0007669"/>
    <property type="project" value="TreeGrafter"/>
</dbReference>
<evidence type="ECO:0000256" key="10">
    <source>
        <dbReference type="ARBA" id="ARBA00023163"/>
    </source>
</evidence>
<dbReference type="GO" id="GO:0051539">
    <property type="term" value="F:4 iron, 4 sulfur cluster binding"/>
    <property type="evidence" value="ECO:0007669"/>
    <property type="project" value="UniProtKB-KW"/>
</dbReference>
<keyword evidence="6" id="KW-0411">Iron-sulfur</keyword>
<evidence type="ECO:0000256" key="8">
    <source>
        <dbReference type="ARBA" id="ARBA00023125"/>
    </source>
</evidence>
<evidence type="ECO:0000256" key="5">
    <source>
        <dbReference type="ARBA" id="ARBA00023004"/>
    </source>
</evidence>
<sequence length="111" mass="12396">MFAIEYKTEVWRENAACSQLGVPTGIFFSEDLGDIAQAKRICAECPSLTLCLEAAIERTEPWGVWGGQLFRKGKILTNKRGRGRPRKISIPEKEFPVIPIPVHLQSALRSA</sequence>
<keyword evidence="5" id="KW-0408">Iron</keyword>
<dbReference type="GO" id="GO:0047134">
    <property type="term" value="F:protein-disulfide reductase [NAD(P)H] activity"/>
    <property type="evidence" value="ECO:0007669"/>
    <property type="project" value="TreeGrafter"/>
</dbReference>
<evidence type="ECO:0000256" key="9">
    <source>
        <dbReference type="ARBA" id="ARBA00023157"/>
    </source>
</evidence>
<evidence type="ECO:0000256" key="4">
    <source>
        <dbReference type="ARBA" id="ARBA00022723"/>
    </source>
</evidence>
<gene>
    <name evidence="12" type="ORF">METZ01_LOCUS314308</name>
</gene>
<proteinExistence type="inferred from homology"/>
<evidence type="ECO:0000259" key="11">
    <source>
        <dbReference type="PROSITE" id="PS51674"/>
    </source>
</evidence>
<evidence type="ECO:0000256" key="1">
    <source>
        <dbReference type="ARBA" id="ARBA00001966"/>
    </source>
</evidence>
<evidence type="ECO:0000256" key="7">
    <source>
        <dbReference type="ARBA" id="ARBA00023015"/>
    </source>
</evidence>
<keyword evidence="7" id="KW-0805">Transcription regulation</keyword>
<dbReference type="InterPro" id="IPR003482">
    <property type="entry name" value="Whib"/>
</dbReference>
<dbReference type="PANTHER" id="PTHR38839">
    <property type="entry name" value="TRANSCRIPTIONAL REGULATOR WHID-RELATED"/>
    <property type="match status" value="1"/>
</dbReference>
<evidence type="ECO:0000256" key="3">
    <source>
        <dbReference type="ARBA" id="ARBA00022485"/>
    </source>
</evidence>
<reference evidence="12" key="1">
    <citation type="submission" date="2018-05" db="EMBL/GenBank/DDBJ databases">
        <authorList>
            <person name="Lanie J.A."/>
            <person name="Ng W.-L."/>
            <person name="Kazmierczak K.M."/>
            <person name="Andrzejewski T.M."/>
            <person name="Davidsen T.M."/>
            <person name="Wayne K.J."/>
            <person name="Tettelin H."/>
            <person name="Glass J.I."/>
            <person name="Rusch D."/>
            <person name="Podicherti R."/>
            <person name="Tsui H.-C.T."/>
            <person name="Winkler M.E."/>
        </authorList>
    </citation>
    <scope>NUCLEOTIDE SEQUENCE</scope>
</reference>
<keyword evidence="10" id="KW-0804">Transcription</keyword>
<dbReference type="PROSITE" id="PS00354">
    <property type="entry name" value="HMGI_Y"/>
    <property type="match status" value="1"/>
</dbReference>
<evidence type="ECO:0000313" key="12">
    <source>
        <dbReference type="EMBL" id="SVC61454.1"/>
    </source>
</evidence>
<dbReference type="GO" id="GO:0045892">
    <property type="term" value="P:negative regulation of DNA-templated transcription"/>
    <property type="evidence" value="ECO:0007669"/>
    <property type="project" value="TreeGrafter"/>
</dbReference>
<keyword evidence="8" id="KW-0238">DNA-binding</keyword>
<dbReference type="GO" id="GO:0046872">
    <property type="term" value="F:metal ion binding"/>
    <property type="evidence" value="ECO:0007669"/>
    <property type="project" value="UniProtKB-KW"/>
</dbReference>
<accession>A0A382NJT5</accession>
<feature type="domain" description="4Fe-4S Wbl-type" evidence="11">
    <location>
        <begin position="16"/>
        <end position="75"/>
    </location>
</feature>
<keyword evidence="9" id="KW-1015">Disulfide bond</keyword>
<comment type="similarity">
    <text evidence="2">Belongs to the WhiB family.</text>
</comment>
<dbReference type="InterPro" id="IPR034768">
    <property type="entry name" value="4FE4S_WBL"/>
</dbReference>